<keyword evidence="7" id="KW-1133">Transmembrane helix</keyword>
<feature type="region of interest" description="Disordered" evidence="12">
    <location>
        <begin position="39"/>
        <end position="58"/>
    </location>
</feature>
<dbReference type="GO" id="GO:0005743">
    <property type="term" value="C:mitochondrial inner membrane"/>
    <property type="evidence" value="ECO:0007669"/>
    <property type="project" value="UniProtKB-SubCell"/>
</dbReference>
<evidence type="ECO:0000256" key="5">
    <source>
        <dbReference type="ARBA" id="ARBA00022737"/>
    </source>
</evidence>
<keyword evidence="5" id="KW-0677">Repeat</keyword>
<evidence type="ECO:0000256" key="10">
    <source>
        <dbReference type="PROSITE-ProRule" id="PRU00282"/>
    </source>
</evidence>
<evidence type="ECO:0000313" key="13">
    <source>
        <dbReference type="EMBL" id="RXK40690.1"/>
    </source>
</evidence>
<feature type="compositionally biased region" description="Polar residues" evidence="12">
    <location>
        <begin position="139"/>
        <end position="151"/>
    </location>
</feature>
<dbReference type="PROSITE" id="PS50920">
    <property type="entry name" value="SOLCAR"/>
    <property type="match status" value="2"/>
</dbReference>
<evidence type="ECO:0000256" key="1">
    <source>
        <dbReference type="ARBA" id="ARBA00004448"/>
    </source>
</evidence>
<dbReference type="AlphaFoldDB" id="A0A4Q1BRY7"/>
<evidence type="ECO:0000256" key="11">
    <source>
        <dbReference type="RuleBase" id="RU000488"/>
    </source>
</evidence>
<dbReference type="VEuPathDB" id="FungiDB:TREMEDRAFT_59594"/>
<keyword evidence="4 10" id="KW-0812">Transmembrane</keyword>
<reference evidence="13 14" key="1">
    <citation type="submission" date="2016-06" db="EMBL/GenBank/DDBJ databases">
        <title>Evolution of pathogenesis and genome organization in the Tremellales.</title>
        <authorList>
            <person name="Cuomo C."/>
            <person name="Litvintseva A."/>
            <person name="Heitman J."/>
            <person name="Chen Y."/>
            <person name="Sun S."/>
            <person name="Springer D."/>
            <person name="Dromer F."/>
            <person name="Young S."/>
            <person name="Zeng Q."/>
            <person name="Chapman S."/>
            <person name="Gujja S."/>
            <person name="Saif S."/>
            <person name="Birren B."/>
        </authorList>
    </citation>
    <scope>NUCLEOTIDE SEQUENCE [LARGE SCALE GENOMIC DNA]</scope>
    <source>
        <strain evidence="13 14">ATCC 28783</strain>
    </source>
</reference>
<feature type="repeat" description="Solcar" evidence="10">
    <location>
        <begin position="298"/>
        <end position="387"/>
    </location>
</feature>
<comment type="subcellular location">
    <subcellularLocation>
        <location evidence="1">Mitochondrion inner membrane</location>
        <topology evidence="1">Multi-pass membrane protein</topology>
    </subcellularLocation>
</comment>
<evidence type="ECO:0000313" key="14">
    <source>
        <dbReference type="Proteomes" id="UP000289152"/>
    </source>
</evidence>
<accession>A0A4Q1BRY7</accession>
<dbReference type="PANTHER" id="PTHR45760:SF2">
    <property type="entry name" value="FI19922P1-RELATED"/>
    <property type="match status" value="1"/>
</dbReference>
<keyword evidence="9 10" id="KW-0472">Membrane</keyword>
<dbReference type="GO" id="GO:1990542">
    <property type="term" value="P:mitochondrial transmembrane transport"/>
    <property type="evidence" value="ECO:0007669"/>
    <property type="project" value="InterPro"/>
</dbReference>
<dbReference type="OrthoDB" id="1747031at2759"/>
<evidence type="ECO:0000256" key="12">
    <source>
        <dbReference type="SAM" id="MobiDB-lite"/>
    </source>
</evidence>
<sequence length="495" mass="52918">MPRPDLTFPGIPDVEEMDRQAHSRPREVLGGVDRMAGNEYTWPEAGPSDLSSSSVAGGVKKEPRFGPYGAKMIASMTGAMAVSLLMSPFDVVKTRLQTVQPSPNFPDLPATAAEECCQTSVLTPPSTSKRPTPTTKTTVNPLTCYTTASSSPEPPARQSISFASLRPAATPASAPAGCLHPSKWAGIWGEAVTFEEALARGVVGMNGNATLVLPRNEGLLGGFWNEIATVRGEAGVRGLWKGVGTTLTMSIPSTAIYMLGYEFLLSRISPFFTNSDDPLHNSSSLNRSSSDTSKSTTAFTPAPLIAGSLARTWSATVISPIEMFRTRLLARPTSQTIPTYASTFKGLSVLVKDKGPTILWRGLGPTLWRDVPFSGAYWAGFELLKSNLSSPSFPMLDPITTTFLSGAISGTFAALLTQPFDVLKTRRQVFTPSPNCSPAALRSHASTLPLALYVIETEGWRTLFAGLSARCGKVAPACGLMIASYEGVQRWLRES</sequence>
<dbReference type="FunCoup" id="A0A4Q1BRY7">
    <property type="interactions" value="329"/>
</dbReference>
<dbReference type="EMBL" id="SDIL01000015">
    <property type="protein sequence ID" value="RXK40690.1"/>
    <property type="molecule type" value="Genomic_DNA"/>
</dbReference>
<keyword evidence="14" id="KW-1185">Reference proteome</keyword>
<comment type="similarity">
    <text evidence="2 11">Belongs to the mitochondrial carrier (TC 2.A.29) family.</text>
</comment>
<feature type="region of interest" description="Disordered" evidence="12">
    <location>
        <begin position="1"/>
        <end position="32"/>
    </location>
</feature>
<feature type="repeat" description="Solcar" evidence="10">
    <location>
        <begin position="397"/>
        <end position="491"/>
    </location>
</feature>
<gene>
    <name evidence="13" type="ORF">M231_01941</name>
</gene>
<organism evidence="13 14">
    <name type="scientific">Tremella mesenterica</name>
    <name type="common">Jelly fungus</name>
    <dbReference type="NCBI Taxonomy" id="5217"/>
    <lineage>
        <taxon>Eukaryota</taxon>
        <taxon>Fungi</taxon>
        <taxon>Dikarya</taxon>
        <taxon>Basidiomycota</taxon>
        <taxon>Agaricomycotina</taxon>
        <taxon>Tremellomycetes</taxon>
        <taxon>Tremellales</taxon>
        <taxon>Tremellaceae</taxon>
        <taxon>Tremella</taxon>
    </lineage>
</organism>
<name>A0A4Q1BRY7_TREME</name>
<keyword evidence="8" id="KW-0496">Mitochondrion</keyword>
<comment type="caution">
    <text evidence="13">The sequence shown here is derived from an EMBL/GenBank/DDBJ whole genome shotgun (WGS) entry which is preliminary data.</text>
</comment>
<feature type="region of interest" description="Disordered" evidence="12">
    <location>
        <begin position="121"/>
        <end position="158"/>
    </location>
</feature>
<evidence type="ECO:0000256" key="7">
    <source>
        <dbReference type="ARBA" id="ARBA00022989"/>
    </source>
</evidence>
<dbReference type="InterPro" id="IPR023395">
    <property type="entry name" value="MCP_dom_sf"/>
</dbReference>
<dbReference type="Gene3D" id="1.50.40.10">
    <property type="entry name" value="Mitochondrial carrier domain"/>
    <property type="match status" value="2"/>
</dbReference>
<dbReference type="PANTHER" id="PTHR45760">
    <property type="entry name" value="FI19922P1-RELATED"/>
    <property type="match status" value="1"/>
</dbReference>
<evidence type="ECO:0000256" key="9">
    <source>
        <dbReference type="ARBA" id="ARBA00023136"/>
    </source>
</evidence>
<evidence type="ECO:0000256" key="4">
    <source>
        <dbReference type="ARBA" id="ARBA00022692"/>
    </source>
</evidence>
<evidence type="ECO:0000256" key="3">
    <source>
        <dbReference type="ARBA" id="ARBA00022448"/>
    </source>
</evidence>
<evidence type="ECO:0000256" key="6">
    <source>
        <dbReference type="ARBA" id="ARBA00022792"/>
    </source>
</evidence>
<proteinExistence type="inferred from homology"/>
<protein>
    <submittedName>
        <fullName evidence="13">Uncharacterized protein</fullName>
    </submittedName>
</protein>
<feature type="compositionally biased region" description="Basic and acidic residues" evidence="12">
    <location>
        <begin position="17"/>
        <end position="27"/>
    </location>
</feature>
<keyword evidence="6" id="KW-0999">Mitochondrion inner membrane</keyword>
<dbReference type="InterPro" id="IPR018108">
    <property type="entry name" value="MCP_transmembrane"/>
</dbReference>
<keyword evidence="3 11" id="KW-0813">Transport</keyword>
<evidence type="ECO:0000256" key="8">
    <source>
        <dbReference type="ARBA" id="ARBA00023128"/>
    </source>
</evidence>
<dbReference type="InterPro" id="IPR045315">
    <property type="entry name" value="Mtm1-like"/>
</dbReference>
<dbReference type="Proteomes" id="UP000289152">
    <property type="component" value="Unassembled WGS sequence"/>
</dbReference>
<dbReference type="InParanoid" id="A0A4Q1BRY7"/>
<dbReference type="OMA" id="SCACAFP"/>
<feature type="compositionally biased region" description="Low complexity" evidence="12">
    <location>
        <begin position="123"/>
        <end position="138"/>
    </location>
</feature>
<evidence type="ECO:0000256" key="2">
    <source>
        <dbReference type="ARBA" id="ARBA00006375"/>
    </source>
</evidence>
<dbReference type="STRING" id="5217.A0A4Q1BRY7"/>
<dbReference type="SUPFAM" id="SSF103506">
    <property type="entry name" value="Mitochondrial carrier"/>
    <property type="match status" value="1"/>
</dbReference>
<dbReference type="Pfam" id="PF00153">
    <property type="entry name" value="Mito_carr"/>
    <property type="match status" value="4"/>
</dbReference>